<proteinExistence type="predicted"/>
<evidence type="ECO:0000313" key="1">
    <source>
        <dbReference type="EMBL" id="RYO88265.1"/>
    </source>
</evidence>
<gene>
    <name evidence="1" type="ORF">DL764_008760</name>
</gene>
<dbReference type="AlphaFoldDB" id="A0A4Q4SWN7"/>
<keyword evidence="2" id="KW-1185">Reference proteome</keyword>
<dbReference type="OrthoDB" id="5979581at2759"/>
<name>A0A4Q4SWN7_9PEZI</name>
<evidence type="ECO:0000313" key="2">
    <source>
        <dbReference type="Proteomes" id="UP000293360"/>
    </source>
</evidence>
<reference evidence="1 2" key="1">
    <citation type="submission" date="2018-06" db="EMBL/GenBank/DDBJ databases">
        <title>Complete Genomes of Monosporascus.</title>
        <authorList>
            <person name="Robinson A.J."/>
            <person name="Natvig D.O."/>
        </authorList>
    </citation>
    <scope>NUCLEOTIDE SEQUENCE [LARGE SCALE GENOMIC DNA]</scope>
    <source>
        <strain evidence="1 2">CBS 110550</strain>
    </source>
</reference>
<dbReference type="EMBL" id="QJNU01000726">
    <property type="protein sequence ID" value="RYO88265.1"/>
    <property type="molecule type" value="Genomic_DNA"/>
</dbReference>
<comment type="caution">
    <text evidence="1">The sequence shown here is derived from an EMBL/GenBank/DDBJ whole genome shotgun (WGS) entry which is preliminary data.</text>
</comment>
<sequence>MPDIGSIESWSTAKVYRRLGRPRMAILTKEEGAGEVVEPIQCLQDMLRCSLHLCDFGHSIISGTAPEHRIKCPLMSRVPKRLHGVNPSFASIMWSFTRILVQLYLGIELAYGDGLTITAAQLEDPSFNAPMAYYEP</sequence>
<protein>
    <recommendedName>
        <fullName evidence="3">Protein kinase domain-containing protein</fullName>
    </recommendedName>
</protein>
<organism evidence="1 2">
    <name type="scientific">Monosporascus ibericus</name>
    <dbReference type="NCBI Taxonomy" id="155417"/>
    <lineage>
        <taxon>Eukaryota</taxon>
        <taxon>Fungi</taxon>
        <taxon>Dikarya</taxon>
        <taxon>Ascomycota</taxon>
        <taxon>Pezizomycotina</taxon>
        <taxon>Sordariomycetes</taxon>
        <taxon>Xylariomycetidae</taxon>
        <taxon>Xylariales</taxon>
        <taxon>Xylariales incertae sedis</taxon>
        <taxon>Monosporascus</taxon>
    </lineage>
</organism>
<accession>A0A4Q4SWN7</accession>
<evidence type="ECO:0008006" key="3">
    <source>
        <dbReference type="Google" id="ProtNLM"/>
    </source>
</evidence>
<dbReference type="Proteomes" id="UP000293360">
    <property type="component" value="Unassembled WGS sequence"/>
</dbReference>